<dbReference type="InterPro" id="IPR000668">
    <property type="entry name" value="Peptidase_C1A_C"/>
</dbReference>
<evidence type="ECO:0000256" key="2">
    <source>
        <dbReference type="ARBA" id="ARBA00022801"/>
    </source>
</evidence>
<keyword evidence="2" id="KW-0378">Hydrolase</keyword>
<keyword evidence="6" id="KW-1185">Reference proteome</keyword>
<accession>A0A368FDH1</accession>
<gene>
    <name evidence="5" type="ORF">ANCCAN_25198</name>
</gene>
<comment type="caution">
    <text evidence="5">The sequence shown here is derived from an EMBL/GenBank/DDBJ whole genome shotgun (WGS) entry which is preliminary data.</text>
</comment>
<protein>
    <recommendedName>
        <fullName evidence="4">Peptidase C1A papain C-terminal domain-containing protein</fullName>
    </recommendedName>
</protein>
<dbReference type="InterPro" id="IPR038765">
    <property type="entry name" value="Papain-like_cys_pep_sf"/>
</dbReference>
<evidence type="ECO:0000259" key="4">
    <source>
        <dbReference type="Pfam" id="PF00112"/>
    </source>
</evidence>
<dbReference type="Proteomes" id="UP000252519">
    <property type="component" value="Unassembled WGS sequence"/>
</dbReference>
<dbReference type="GO" id="GO:0006508">
    <property type="term" value="P:proteolysis"/>
    <property type="evidence" value="ECO:0007669"/>
    <property type="project" value="UniProtKB-KW"/>
</dbReference>
<dbReference type="Pfam" id="PF00112">
    <property type="entry name" value="Peptidase_C1"/>
    <property type="match status" value="1"/>
</dbReference>
<dbReference type="InterPro" id="IPR000169">
    <property type="entry name" value="Pept_cys_AS"/>
</dbReference>
<feature type="domain" description="Peptidase C1A papain C-terminal" evidence="4">
    <location>
        <begin position="1"/>
        <end position="51"/>
    </location>
</feature>
<proteinExistence type="predicted"/>
<dbReference type="STRING" id="29170.A0A368FDH1"/>
<evidence type="ECO:0000256" key="3">
    <source>
        <dbReference type="ARBA" id="ARBA00022807"/>
    </source>
</evidence>
<dbReference type="OrthoDB" id="5850821at2759"/>
<dbReference type="EMBL" id="JOJR01002162">
    <property type="protein sequence ID" value="RCN29049.1"/>
    <property type="molecule type" value="Genomic_DNA"/>
</dbReference>
<dbReference type="Gene3D" id="1.20.5.170">
    <property type="match status" value="1"/>
</dbReference>
<evidence type="ECO:0000256" key="1">
    <source>
        <dbReference type="ARBA" id="ARBA00022670"/>
    </source>
</evidence>
<reference evidence="5 6" key="1">
    <citation type="submission" date="2014-10" db="EMBL/GenBank/DDBJ databases">
        <title>Draft genome of the hookworm Ancylostoma caninum.</title>
        <authorList>
            <person name="Mitreva M."/>
        </authorList>
    </citation>
    <scope>NUCLEOTIDE SEQUENCE [LARGE SCALE GENOMIC DNA]</scope>
    <source>
        <strain evidence="5 6">Baltimore</strain>
    </source>
</reference>
<keyword evidence="1" id="KW-0645">Protease</keyword>
<evidence type="ECO:0000313" key="5">
    <source>
        <dbReference type="EMBL" id="RCN29049.1"/>
    </source>
</evidence>
<feature type="non-terminal residue" evidence="5">
    <location>
        <position position="1"/>
    </location>
</feature>
<keyword evidence="3" id="KW-0788">Thiol protease</keyword>
<dbReference type="PROSITE" id="PS00139">
    <property type="entry name" value="THIOL_PROTEASE_CYS"/>
    <property type="match status" value="1"/>
</dbReference>
<dbReference type="AlphaFoldDB" id="A0A368FDH1"/>
<name>A0A368FDH1_ANCCA</name>
<evidence type="ECO:0000313" key="6">
    <source>
        <dbReference type="Proteomes" id="UP000252519"/>
    </source>
</evidence>
<dbReference type="GO" id="GO:0008234">
    <property type="term" value="F:cysteine-type peptidase activity"/>
    <property type="evidence" value="ECO:0007669"/>
    <property type="project" value="UniProtKB-KW"/>
</dbReference>
<dbReference type="SUPFAM" id="SSF54001">
    <property type="entry name" value="Cysteine proteinases"/>
    <property type="match status" value="1"/>
</dbReference>
<sequence>FDSREHWKNCSEIIDYIRDQSACGGCWAVAAASAMGDRACIASNGKFKVSMYRTKDTENTNHLYRSCSEASFRH</sequence>
<organism evidence="5 6">
    <name type="scientific">Ancylostoma caninum</name>
    <name type="common">Dog hookworm</name>
    <dbReference type="NCBI Taxonomy" id="29170"/>
    <lineage>
        <taxon>Eukaryota</taxon>
        <taxon>Metazoa</taxon>
        <taxon>Ecdysozoa</taxon>
        <taxon>Nematoda</taxon>
        <taxon>Chromadorea</taxon>
        <taxon>Rhabditida</taxon>
        <taxon>Rhabditina</taxon>
        <taxon>Rhabditomorpha</taxon>
        <taxon>Strongyloidea</taxon>
        <taxon>Ancylostomatidae</taxon>
        <taxon>Ancylostomatinae</taxon>
        <taxon>Ancylostoma</taxon>
    </lineage>
</organism>